<evidence type="ECO:0000313" key="1">
    <source>
        <dbReference type="EMBL" id="MBC6112990.1"/>
    </source>
</evidence>
<protein>
    <submittedName>
        <fullName evidence="1">Uncharacterized protein</fullName>
    </submittedName>
</protein>
<evidence type="ECO:0000313" key="2">
    <source>
        <dbReference type="Proteomes" id="UP000652755"/>
    </source>
</evidence>
<organism evidence="1 2">
    <name type="scientific">Pedobacter fastidiosus</name>
    <dbReference type="NCBI Taxonomy" id="2765361"/>
    <lineage>
        <taxon>Bacteria</taxon>
        <taxon>Pseudomonadati</taxon>
        <taxon>Bacteroidota</taxon>
        <taxon>Sphingobacteriia</taxon>
        <taxon>Sphingobacteriales</taxon>
        <taxon>Sphingobacteriaceae</taxon>
        <taxon>Pedobacter</taxon>
    </lineage>
</organism>
<gene>
    <name evidence="1" type="ORF">H7U22_21425</name>
</gene>
<accession>A0ABR7KY94</accession>
<dbReference type="Proteomes" id="UP000652755">
    <property type="component" value="Unassembled WGS sequence"/>
</dbReference>
<dbReference type="EMBL" id="JACRYL010000031">
    <property type="protein sequence ID" value="MBC6112990.1"/>
    <property type="molecule type" value="Genomic_DNA"/>
</dbReference>
<name>A0ABR7KY94_9SPHI</name>
<proteinExistence type="predicted"/>
<comment type="caution">
    <text evidence="1">The sequence shown here is derived from an EMBL/GenBank/DDBJ whole genome shotgun (WGS) entry which is preliminary data.</text>
</comment>
<keyword evidence="2" id="KW-1185">Reference proteome</keyword>
<dbReference type="RefSeq" id="WP_187073409.1">
    <property type="nucleotide sequence ID" value="NZ_JACRYL010000031.1"/>
</dbReference>
<sequence>MILKYEDNGIQLAYGLLSAFKMHVSIMEDKHSVVDFTGNTCSMIATAPYVKGNYYGEVKKRNVSSKSFDSDLLEVDKLNNMMAYENGNAKYIYFNIFNDDIVRIYNLHEINFNDIPTYVLQCPKSTINNMGNKDKLVKYLPVSLAKTYKIINGKLKRI</sequence>
<reference evidence="1 2" key="1">
    <citation type="submission" date="2020-08" db="EMBL/GenBank/DDBJ databases">
        <authorList>
            <person name="Sun Q."/>
            <person name="Inoue M."/>
        </authorList>
    </citation>
    <scope>NUCLEOTIDE SEQUENCE [LARGE SCALE GENOMIC DNA]</scope>
    <source>
        <strain evidence="1 2">CCM 8938</strain>
    </source>
</reference>